<dbReference type="Pfam" id="PF16589">
    <property type="entry name" value="BRCT_2"/>
    <property type="match status" value="1"/>
</dbReference>
<dbReference type="SUPFAM" id="SSF52113">
    <property type="entry name" value="BRCT domain"/>
    <property type="match status" value="1"/>
</dbReference>
<evidence type="ECO:0000259" key="2">
    <source>
        <dbReference type="PROSITE" id="PS50172"/>
    </source>
</evidence>
<dbReference type="Gene3D" id="3.40.50.10190">
    <property type="entry name" value="BRCT domain"/>
    <property type="match status" value="1"/>
</dbReference>
<feature type="region of interest" description="Disordered" evidence="1">
    <location>
        <begin position="333"/>
        <end position="381"/>
    </location>
</feature>
<dbReference type="InterPro" id="IPR036420">
    <property type="entry name" value="BRCT_dom_sf"/>
</dbReference>
<feature type="compositionally biased region" description="Polar residues" evidence="1">
    <location>
        <begin position="485"/>
        <end position="512"/>
    </location>
</feature>
<feature type="domain" description="BRCT" evidence="2">
    <location>
        <begin position="1335"/>
        <end position="1438"/>
    </location>
</feature>
<dbReference type="Proteomes" id="UP001152320">
    <property type="component" value="Chromosome 10"/>
</dbReference>
<dbReference type="OrthoDB" id="5997366at2759"/>
<feature type="region of interest" description="Disordered" evidence="1">
    <location>
        <begin position="646"/>
        <end position="669"/>
    </location>
</feature>
<name>A0A9Q1BXZ4_HOLLE</name>
<evidence type="ECO:0000256" key="1">
    <source>
        <dbReference type="SAM" id="MobiDB-lite"/>
    </source>
</evidence>
<protein>
    <recommendedName>
        <fullName evidence="2">BRCT domain-containing protein</fullName>
    </recommendedName>
</protein>
<dbReference type="InterPro" id="IPR001357">
    <property type="entry name" value="BRCT_dom"/>
</dbReference>
<organism evidence="3 4">
    <name type="scientific">Holothuria leucospilota</name>
    <name type="common">Black long sea cucumber</name>
    <name type="synonym">Mertensiothuria leucospilota</name>
    <dbReference type="NCBI Taxonomy" id="206669"/>
    <lineage>
        <taxon>Eukaryota</taxon>
        <taxon>Metazoa</taxon>
        <taxon>Echinodermata</taxon>
        <taxon>Eleutherozoa</taxon>
        <taxon>Echinozoa</taxon>
        <taxon>Holothuroidea</taxon>
        <taxon>Aspidochirotacea</taxon>
        <taxon>Aspidochirotida</taxon>
        <taxon>Holothuriidae</taxon>
        <taxon>Holothuria</taxon>
    </lineage>
</organism>
<accession>A0A9Q1BXZ4</accession>
<feature type="compositionally biased region" description="Polar residues" evidence="1">
    <location>
        <begin position="371"/>
        <end position="381"/>
    </location>
</feature>
<feature type="compositionally biased region" description="Basic and acidic residues" evidence="1">
    <location>
        <begin position="422"/>
        <end position="435"/>
    </location>
</feature>
<proteinExistence type="predicted"/>
<gene>
    <name evidence="3" type="ORF">HOLleu_21680</name>
</gene>
<dbReference type="SMART" id="SM00292">
    <property type="entry name" value="BRCT"/>
    <property type="match status" value="1"/>
</dbReference>
<comment type="caution">
    <text evidence="3">The sequence shown here is derived from an EMBL/GenBank/DDBJ whole genome shotgun (WGS) entry which is preliminary data.</text>
</comment>
<dbReference type="EMBL" id="JAIZAY010000010">
    <property type="protein sequence ID" value="KAJ8034718.1"/>
    <property type="molecule type" value="Genomic_DNA"/>
</dbReference>
<dbReference type="PROSITE" id="PS50172">
    <property type="entry name" value="BRCT"/>
    <property type="match status" value="1"/>
</dbReference>
<keyword evidence="4" id="KW-1185">Reference proteome</keyword>
<evidence type="ECO:0000313" key="3">
    <source>
        <dbReference type="EMBL" id="KAJ8034718.1"/>
    </source>
</evidence>
<feature type="compositionally biased region" description="Polar residues" evidence="1">
    <location>
        <begin position="646"/>
        <end position="660"/>
    </location>
</feature>
<evidence type="ECO:0000313" key="4">
    <source>
        <dbReference type="Proteomes" id="UP001152320"/>
    </source>
</evidence>
<reference evidence="3" key="1">
    <citation type="submission" date="2021-10" db="EMBL/GenBank/DDBJ databases">
        <title>Tropical sea cucumber genome reveals ecological adaptation and Cuvierian tubules defense mechanism.</title>
        <authorList>
            <person name="Chen T."/>
        </authorList>
    </citation>
    <scope>NUCLEOTIDE SEQUENCE</scope>
    <source>
        <strain evidence="3">Nanhai2018</strain>
        <tissue evidence="3">Muscle</tissue>
    </source>
</reference>
<feature type="compositionally biased region" description="Low complexity" evidence="1">
    <location>
        <begin position="347"/>
        <end position="370"/>
    </location>
</feature>
<feature type="region of interest" description="Disordered" evidence="1">
    <location>
        <begin position="417"/>
        <end position="512"/>
    </location>
</feature>
<sequence>MQHFANGLKCTLHMHGASCAVDVLLEAYYYGIFKFCRHSLGSIPNNFIMLLNEACINRENGRTDCSVREPVWKWLKYYFPNAFNPNPVGRDETLVGFKQLASNLLGKVGGISSKAIGCQFCPRRLIQSSFDILPVTLSSFQSCGGSFCKSVEREISSNLYYKVKPICKNCFKMSRNQPTHDVYLHEFLMLEIGVVDSRNCQNPPICIAESSKIFGHTYVVTAAVLVEPQHFTAVVRYGDKYLLLDGLRKHIISFDTFSAAVHGDNTIKDKFHVTTKTHKGIHILILHRSDIPVSSPSMSNKGSMAGCPSASSVHPPGTTYASILKSNLFSADQSKRENMESAKQFATPSSTSSSSRPCTVSSVKSSQKSKTNANTVNPRLSSSLVGDVGQMIHVDTLPETSFATLDSGLNCNVTAGSFSKPSKKEKQVHDDKENCSPRNRYRLSPGHTKGKKVSTGMKGKKIDVNTNSQYVTPSGHEKPHKPLGSLTNITPSSRTSSKTGVRKQLNFQTSVGGTPKQNEVKYINMESVSSGSIDLDGVNVPFILHNQKVYLLCKAIFSAAGLSKHIRKEGYSFIDRKLENLGYSKGGPFLYENSKREYVSLRAILSLFDKNPRSRWKLSHNMRGKIEELLQRELCQNIEMRKETPVQGSTSSVTVDNSPNLKKHVDKGCQTPTKLPCNKDVRKAKLNGKVTKRKRTRFAKLLREGCRNIFGGKKSALIKTLSSLIVESSASNVQNEKDTFDGTFSKEDMTHLLASVKVKGEKSNLLDTMVKEHAPRMYKIPPKDVIHLEENLSGSRLSRELRKQLPGLIASEHSVNVQKKVDHDEFTAILLPRRTATGWKIDPSRLIDVLTFRHSWLQKGIARLWKVYGDGREIGGRASTFLSISLLNNNAKFHGVKFQSPKEVFPIMMFYEKDSRDNLEENLGYPSQFDRFLSQSPDKFFLSGDEMFLVSMLAESGLGPTSIKGWNIYCECDTASKALVSARSGLRTDLPPKIERQHSSSILKSIPLDRTVFCCLHGIARIVEKLLMLVVEYTLSEANKIRERGGDATSYVEDRIHHLVKNINLRGIRQGNFNISLENGKIVPIKLNKVHAWVILNPVPNGLVSDIEYVHVLENVVGERKIPNTMDPLVTAKFAFPDTFVEVDLVKQIWHEMYCMQQILSQDPNPRLLEGKPVGSNHPDDYAWNVEEKDILAYKDHAERYYQLFKMYYGCEHMTPYMIKYIDYGAYFLTNLPIPMSRFQAEGGEHVNYDHNRFYFQHTTRHGGKQFSDPFLAIFHNMWRRICFDISSNKTFEGQKAAVAFNQFRRRHMAAVCIQRAFRRRRSGKLETQVKPKTSDGVLFQDIIFVLCGNVPKIDGTSYTKPTFIDFIKSKGGRVRSSVPKCSSTKKFVILAQESVCTKKLPETIRIALQKGYPVVGHSYVTETVKKGKSLDMSTFRLSSLKKYKKRQQQQSLEEKHFKKTPSMLTVLKKKRIQKLHNKGKQKSKMLPAKNAALHFALTKRRVLSTQKKLSFFGGRKCLCNLLKEWKCLPLPEKQKWVADWKLHKQDWESQKRKKQQNETFMQQYNSIENPQYCDLLY</sequence>